<accession>A0A4P6QAQ7</accession>
<dbReference type="RefSeq" id="WP_131103010.1">
    <property type="nucleotide sequence ID" value="NZ_CP036456.1"/>
</dbReference>
<dbReference type="EMBL" id="CP036456">
    <property type="protein sequence ID" value="QBI56851.1"/>
    <property type="molecule type" value="Genomic_DNA"/>
</dbReference>
<keyword evidence="2" id="KW-0614">Plasmid</keyword>
<reference evidence="2 3" key="1">
    <citation type="submission" date="2019-02" db="EMBL/GenBank/DDBJ databases">
        <authorList>
            <person name="Khodamoradi S."/>
            <person name="Hahnke R.L."/>
            <person name="Kaempfer P."/>
            <person name="Schumann P."/>
            <person name="Rohde M."/>
            <person name="Steinert M."/>
            <person name="Luzhetskyy A."/>
            <person name="Wink J."/>
            <person name="Ruckert C."/>
        </authorList>
    </citation>
    <scope>NUCLEOTIDE SEQUENCE [LARGE SCALE GENOMIC DNA]</scope>
    <source>
        <strain evidence="2 3">M2</strain>
        <plasmid evidence="3">phim2</plasmid>
    </source>
</reference>
<dbReference type="Proteomes" id="UP000292235">
    <property type="component" value="Plasmid phiM2"/>
</dbReference>
<sequence>MTRHREDEDADLRRRVADILRAAPPDADPDVTASEIVYIARCRGYRKTAAARADDEWRTNGRNEPSHPDRVRDFVSRIRADLQNHRPDTEEGNR</sequence>
<gene>
    <name evidence="2" type="ORF">EKD16_25555</name>
</gene>
<organism evidence="2 3">
    <name type="scientific">Streptomonospora litoralis</name>
    <dbReference type="NCBI Taxonomy" id="2498135"/>
    <lineage>
        <taxon>Bacteria</taxon>
        <taxon>Bacillati</taxon>
        <taxon>Actinomycetota</taxon>
        <taxon>Actinomycetes</taxon>
        <taxon>Streptosporangiales</taxon>
        <taxon>Nocardiopsidaceae</taxon>
        <taxon>Streptomonospora</taxon>
    </lineage>
</organism>
<geneLocation type="plasmid" evidence="3">
    <name>phim2</name>
</geneLocation>
<evidence type="ECO:0000313" key="2">
    <source>
        <dbReference type="EMBL" id="QBI56851.1"/>
    </source>
</evidence>
<proteinExistence type="predicted"/>
<dbReference type="AlphaFoldDB" id="A0A4P6QAQ7"/>
<feature type="compositionally biased region" description="Basic and acidic residues" evidence="1">
    <location>
        <begin position="52"/>
        <end position="73"/>
    </location>
</feature>
<name>A0A4P6QAQ7_9ACTN</name>
<protein>
    <submittedName>
        <fullName evidence="2">Uncharacterized protein</fullName>
    </submittedName>
</protein>
<dbReference type="GeneID" id="39493863"/>
<keyword evidence="3" id="KW-1185">Reference proteome</keyword>
<dbReference type="KEGG" id="strr:EKD16_25555"/>
<evidence type="ECO:0000313" key="3">
    <source>
        <dbReference type="Proteomes" id="UP000292235"/>
    </source>
</evidence>
<evidence type="ECO:0000256" key="1">
    <source>
        <dbReference type="SAM" id="MobiDB-lite"/>
    </source>
</evidence>
<feature type="region of interest" description="Disordered" evidence="1">
    <location>
        <begin position="50"/>
        <end position="73"/>
    </location>
</feature>